<evidence type="ECO:0000256" key="5">
    <source>
        <dbReference type="ARBA" id="ARBA00022790"/>
    </source>
</evidence>
<keyword evidence="6" id="KW-0539">Nucleus</keyword>
<reference evidence="11" key="1">
    <citation type="submission" date="2016-06" db="UniProtKB">
        <authorList>
            <consortium name="WormBaseParasite"/>
        </authorList>
    </citation>
    <scope>IDENTIFICATION</scope>
</reference>
<feature type="region of interest" description="Disordered" evidence="7">
    <location>
        <begin position="1"/>
        <end position="25"/>
    </location>
</feature>
<dbReference type="GO" id="GO:0005737">
    <property type="term" value="C:cytoplasm"/>
    <property type="evidence" value="ECO:0007669"/>
    <property type="project" value="UniProtKB-SubCell"/>
</dbReference>
<dbReference type="OrthoDB" id="422427at2759"/>
<comment type="similarity">
    <text evidence="3">Belongs to the CSN1 family.</text>
</comment>
<dbReference type="SMART" id="SM00088">
    <property type="entry name" value="PINT"/>
    <property type="match status" value="1"/>
</dbReference>
<feature type="domain" description="PCI" evidence="8">
    <location>
        <begin position="226"/>
        <end position="398"/>
    </location>
</feature>
<dbReference type="GO" id="GO:0008180">
    <property type="term" value="C:COP9 signalosome"/>
    <property type="evidence" value="ECO:0007669"/>
    <property type="project" value="UniProtKB-KW"/>
</dbReference>
<keyword evidence="4" id="KW-0963">Cytoplasm</keyword>
<dbReference type="Pfam" id="PF10602">
    <property type="entry name" value="RPN7"/>
    <property type="match status" value="1"/>
</dbReference>
<dbReference type="WBParaSite" id="GPUH_0001635101-mRNA-1">
    <property type="protein sequence ID" value="GPUH_0001635101-mRNA-1"/>
    <property type="gene ID" value="GPUH_0001635101"/>
</dbReference>
<accession>A0A183E5T8</accession>
<gene>
    <name evidence="9" type="ORF">GPUH_LOCUS16329</name>
</gene>
<name>A0A183E5T8_9BILA</name>
<keyword evidence="5" id="KW-0736">Signalosome</keyword>
<evidence type="ECO:0000256" key="4">
    <source>
        <dbReference type="ARBA" id="ARBA00022490"/>
    </source>
</evidence>
<dbReference type="Proteomes" id="UP000271098">
    <property type="component" value="Unassembled WGS sequence"/>
</dbReference>
<dbReference type="PANTHER" id="PTHR14145">
    <property type="entry name" value="26S PROTESOME SUBUNIT 6"/>
    <property type="match status" value="1"/>
</dbReference>
<evidence type="ECO:0000256" key="1">
    <source>
        <dbReference type="ARBA" id="ARBA00004123"/>
    </source>
</evidence>
<dbReference type="EMBL" id="UYRT01083598">
    <property type="protein sequence ID" value="VDN27664.1"/>
    <property type="molecule type" value="Genomic_DNA"/>
</dbReference>
<evidence type="ECO:0000256" key="7">
    <source>
        <dbReference type="SAM" id="MobiDB-lite"/>
    </source>
</evidence>
<proteinExistence type="inferred from homology"/>
<evidence type="ECO:0000256" key="6">
    <source>
        <dbReference type="ARBA" id="ARBA00023242"/>
    </source>
</evidence>
<evidence type="ECO:0000256" key="2">
    <source>
        <dbReference type="ARBA" id="ARBA00004496"/>
    </source>
</evidence>
<dbReference type="Pfam" id="PF01399">
    <property type="entry name" value="PCI"/>
    <property type="match status" value="1"/>
</dbReference>
<evidence type="ECO:0000313" key="9">
    <source>
        <dbReference type="EMBL" id="VDN27664.1"/>
    </source>
</evidence>
<dbReference type="InterPro" id="IPR019585">
    <property type="entry name" value="Rpn7/CSN1"/>
</dbReference>
<dbReference type="InterPro" id="IPR000717">
    <property type="entry name" value="PCI_dom"/>
</dbReference>
<dbReference type="InterPro" id="IPR036390">
    <property type="entry name" value="WH_DNA-bd_sf"/>
</dbReference>
<dbReference type="PROSITE" id="PS50250">
    <property type="entry name" value="PCI"/>
    <property type="match status" value="1"/>
</dbReference>
<comment type="subcellular location">
    <subcellularLocation>
        <location evidence="2">Cytoplasm</location>
    </subcellularLocation>
    <subcellularLocation>
        <location evidence="1">Nucleus</location>
    </subcellularLocation>
</comment>
<organism evidence="11">
    <name type="scientific">Gongylonema pulchrum</name>
    <dbReference type="NCBI Taxonomy" id="637853"/>
    <lineage>
        <taxon>Eukaryota</taxon>
        <taxon>Metazoa</taxon>
        <taxon>Ecdysozoa</taxon>
        <taxon>Nematoda</taxon>
        <taxon>Chromadorea</taxon>
        <taxon>Rhabditida</taxon>
        <taxon>Spirurina</taxon>
        <taxon>Spiruromorpha</taxon>
        <taxon>Spiruroidea</taxon>
        <taxon>Gongylonematidae</taxon>
        <taxon>Gongylonema</taxon>
    </lineage>
</organism>
<dbReference type="SUPFAM" id="SSF46785">
    <property type="entry name" value="Winged helix' DNA-binding domain"/>
    <property type="match status" value="1"/>
</dbReference>
<evidence type="ECO:0000313" key="11">
    <source>
        <dbReference type="WBParaSite" id="GPUH_0001635101-mRNA-1"/>
    </source>
</evidence>
<dbReference type="PANTHER" id="PTHR14145:SF2">
    <property type="entry name" value="COP9 SIGNALOSOME COMPLEX SUBUNIT 1"/>
    <property type="match status" value="1"/>
</dbReference>
<keyword evidence="10" id="KW-1185">Reference proteome</keyword>
<protein>
    <submittedName>
        <fullName evidence="11">PCI domain-containing protein</fullName>
    </submittedName>
</protein>
<sequence>MLAPDADEAMEEPSEDTDFDPCNASELTDEFSDQVTTSLEGYGLISRLLFMADVCPSVQKDALVMLADYLVEWMDSMAMKSQTRLDMLVAEMNRQKEEGIKESARRAFEDVFEQYISMGQLQDAAKLYNRGIREYCTSHKHIIQMLMNWIEVTVHLKQWQHLDPLIVQADRALLEAVEVENVAATSTSRPGPRAVNSTLSATRNMKKLITTSTAKVIAVSALSHLNSKNYRQVAKKCLKIEFDSFDCPTLLAAKDIVMFGTICALATFDRSELKKNVLENEVFRKFLEAEPKYVELVQKFVKSQFGICFDLMDELHDELLLNMYLWMHVKQLYQLIRRRAIVQYFTPYATINMNKMALVFRVTVDELEDELVDLISSGEMCARIDSSRKILYAKSDDQLVFAHNELLKYSKLIERRVYDILQRAMLFQAQIIVGQTAASNHGKHI</sequence>
<evidence type="ECO:0000259" key="8">
    <source>
        <dbReference type="PROSITE" id="PS50250"/>
    </source>
</evidence>
<dbReference type="Gene3D" id="1.25.40.570">
    <property type="match status" value="1"/>
</dbReference>
<feature type="compositionally biased region" description="Acidic residues" evidence="7">
    <location>
        <begin position="1"/>
        <end position="19"/>
    </location>
</feature>
<dbReference type="InterPro" id="IPR045135">
    <property type="entry name" value="Rpn7_N"/>
</dbReference>
<evidence type="ECO:0000313" key="10">
    <source>
        <dbReference type="Proteomes" id="UP000271098"/>
    </source>
</evidence>
<evidence type="ECO:0000256" key="3">
    <source>
        <dbReference type="ARBA" id="ARBA00008793"/>
    </source>
</evidence>
<dbReference type="AlphaFoldDB" id="A0A183E5T8"/>
<reference evidence="9 10" key="2">
    <citation type="submission" date="2018-11" db="EMBL/GenBank/DDBJ databases">
        <authorList>
            <consortium name="Pathogen Informatics"/>
        </authorList>
    </citation>
    <scope>NUCLEOTIDE SEQUENCE [LARGE SCALE GENOMIC DNA]</scope>
</reference>